<dbReference type="SUPFAM" id="SSF160246">
    <property type="entry name" value="EspE N-terminal domain-like"/>
    <property type="match status" value="1"/>
</dbReference>
<geneLocation type="plasmid" evidence="5 6">
    <name>pASTEX02</name>
</geneLocation>
<keyword evidence="2" id="KW-0547">Nucleotide-binding</keyword>
<dbReference type="InterPro" id="IPR007831">
    <property type="entry name" value="T2SS_GspE_N"/>
</dbReference>
<dbReference type="CDD" id="cd01129">
    <property type="entry name" value="PulE-GspE-like"/>
    <property type="match status" value="1"/>
</dbReference>
<accession>E8RVR5</accession>
<dbReference type="AlphaFoldDB" id="E8RVR5"/>
<keyword evidence="5" id="KW-0614">Plasmid</keyword>
<keyword evidence="3" id="KW-0067">ATP-binding</keyword>
<keyword evidence="6" id="KW-1185">Reference proteome</keyword>
<dbReference type="PANTHER" id="PTHR30258:SF2">
    <property type="entry name" value="COMG OPERON PROTEIN 1"/>
    <property type="match status" value="1"/>
</dbReference>
<dbReference type="GO" id="GO:0005524">
    <property type="term" value="F:ATP binding"/>
    <property type="evidence" value="ECO:0007669"/>
    <property type="project" value="UniProtKB-KW"/>
</dbReference>
<dbReference type="InterPro" id="IPR027417">
    <property type="entry name" value="P-loop_NTPase"/>
</dbReference>
<reference evidence="6" key="1">
    <citation type="submission" date="2010-12" db="EMBL/GenBank/DDBJ databases">
        <title>Complete sequence of plasmid 2 of Asticcacaulis excentricus CB 48.</title>
        <authorList>
            <consortium name="US DOE Joint Genome Institute"/>
            <person name="Lucas S."/>
            <person name="Copeland A."/>
            <person name="Lapidus A."/>
            <person name="Cheng J.-F."/>
            <person name="Bruce D."/>
            <person name="Goodwin L."/>
            <person name="Pitluck S."/>
            <person name="Teshima H."/>
            <person name="Davenport K."/>
            <person name="Detter J.C."/>
            <person name="Han C."/>
            <person name="Tapia R."/>
            <person name="Land M."/>
            <person name="Hauser L."/>
            <person name="Jeffries C."/>
            <person name="Kyrpides N."/>
            <person name="Ivanova N."/>
            <person name="Ovchinnikova G."/>
            <person name="Brun Y.V."/>
            <person name="Woyke T."/>
        </authorList>
    </citation>
    <scope>NUCLEOTIDE SEQUENCE [LARGE SCALE GENOMIC DNA]</scope>
    <source>
        <strain evidence="6">ATCC 15261 / DSM 4724 / KCTC 12464 / NCIMB 9791 / VKM B-1370 / CB 48</strain>
        <plasmid evidence="6">pASTEX02</plasmid>
    </source>
</reference>
<dbReference type="SMART" id="SM00382">
    <property type="entry name" value="AAA"/>
    <property type="match status" value="1"/>
</dbReference>
<dbReference type="OrthoDB" id="9804785at2"/>
<feature type="domain" description="Bacterial type II secretion system protein E" evidence="4">
    <location>
        <begin position="384"/>
        <end position="398"/>
    </location>
</feature>
<evidence type="ECO:0000259" key="4">
    <source>
        <dbReference type="PROSITE" id="PS00662"/>
    </source>
</evidence>
<evidence type="ECO:0000313" key="6">
    <source>
        <dbReference type="Proteomes" id="UP000001492"/>
    </source>
</evidence>
<dbReference type="Gene3D" id="1.10.40.70">
    <property type="match status" value="1"/>
</dbReference>
<dbReference type="Gene3D" id="3.40.50.300">
    <property type="entry name" value="P-loop containing nucleotide triphosphate hydrolases"/>
    <property type="match status" value="1"/>
</dbReference>
<sequence>MNETWGISETEAFATFQRDDVLDHLLVSGRLSVEAISRAEAVARRSSQPVELVLNQLGQLSDDDLAEAYSAVTGYRVWDAQNEPSEIEPETLGLGPEFLRKVRAVPLRLEEDVLVCAVCDPFDAEMRAGLGFATGRELRFLIARVMDWRTAFDVRAEGPPPEFDERRIERDLALVEDASVEGQAVELVNTAFAAAVDRGASDIHFEPRRHDLLIRLRVDGHLIDLMTASSDLSAPVVSRIKVLSNLNVGERRLPQDGRASFVNAGRAVDVRVATAPTVFGESAVLRLLDRAQAPQDIASLALPKTVTALLERAVRTPHGLFLVTGPTGSGKTTTLYALLAAFKGSGKKILSVEDPVERHFEHVSQTQVQSQIGLTFAACLRAFLRHDPDVILVGEIRDAETAAVAVQAAMTGHLVLASVHANTALAVAPRLNDMGVEPYQLAASLKGVMAQRLVRRLCGACKTEDKPSEALAAYAERLGRQAPVRVFRPVGCPRCRGQGYSGRLVLAEGLWADDLFLARVGEGASLDVLKTYGRTLGLRTMTDEGFDLICQGETTLEDVLTVTDD</sequence>
<dbReference type="KEGG" id="aex:Astex_3720"/>
<dbReference type="Gene3D" id="3.30.300.160">
    <property type="entry name" value="Type II secretion system, protein E, N-terminal domain"/>
    <property type="match status" value="1"/>
</dbReference>
<evidence type="ECO:0000256" key="2">
    <source>
        <dbReference type="ARBA" id="ARBA00022741"/>
    </source>
</evidence>
<dbReference type="Pfam" id="PF05157">
    <property type="entry name" value="MshEN"/>
    <property type="match status" value="1"/>
</dbReference>
<dbReference type="PROSITE" id="PS00662">
    <property type="entry name" value="T2SP_E"/>
    <property type="match status" value="1"/>
</dbReference>
<evidence type="ECO:0000313" key="5">
    <source>
        <dbReference type="EMBL" id="ADU15337.1"/>
    </source>
</evidence>
<dbReference type="InterPro" id="IPR037257">
    <property type="entry name" value="T2SS_E_N_sf"/>
</dbReference>
<comment type="similarity">
    <text evidence="1">Belongs to the GSP E family.</text>
</comment>
<dbReference type="Gene3D" id="3.30.450.90">
    <property type="match status" value="1"/>
</dbReference>
<protein>
    <submittedName>
        <fullName evidence="5">Type II secretion system protein E</fullName>
    </submittedName>
</protein>
<dbReference type="SUPFAM" id="SSF52540">
    <property type="entry name" value="P-loop containing nucleoside triphosphate hydrolases"/>
    <property type="match status" value="1"/>
</dbReference>
<dbReference type="EMBL" id="CP002398">
    <property type="protein sequence ID" value="ADU15337.1"/>
    <property type="molecule type" value="Genomic_DNA"/>
</dbReference>
<evidence type="ECO:0000256" key="3">
    <source>
        <dbReference type="ARBA" id="ARBA00022840"/>
    </source>
</evidence>
<dbReference type="Pfam" id="PF00437">
    <property type="entry name" value="T2SSE"/>
    <property type="match status" value="1"/>
</dbReference>
<proteinExistence type="inferred from homology"/>
<dbReference type="PANTHER" id="PTHR30258">
    <property type="entry name" value="TYPE II SECRETION SYSTEM PROTEIN GSPE-RELATED"/>
    <property type="match status" value="1"/>
</dbReference>
<organism evidence="5 6">
    <name type="scientific">Asticcacaulis excentricus (strain ATCC 15261 / DSM 4724 / KCTC 12464 / NCIMB 9791 / VKM B-1370 / CB 48)</name>
    <dbReference type="NCBI Taxonomy" id="573065"/>
    <lineage>
        <taxon>Bacteria</taxon>
        <taxon>Pseudomonadati</taxon>
        <taxon>Pseudomonadota</taxon>
        <taxon>Alphaproteobacteria</taxon>
        <taxon>Caulobacterales</taxon>
        <taxon>Caulobacteraceae</taxon>
        <taxon>Asticcacaulis</taxon>
    </lineage>
</organism>
<name>E8RVR5_ASTEC</name>
<dbReference type="GO" id="GO:0005886">
    <property type="term" value="C:plasma membrane"/>
    <property type="evidence" value="ECO:0007669"/>
    <property type="project" value="TreeGrafter"/>
</dbReference>
<dbReference type="InterPro" id="IPR001482">
    <property type="entry name" value="T2SS/T4SS_dom"/>
</dbReference>
<dbReference type="GO" id="GO:0016887">
    <property type="term" value="F:ATP hydrolysis activity"/>
    <property type="evidence" value="ECO:0007669"/>
    <property type="project" value="TreeGrafter"/>
</dbReference>
<dbReference type="RefSeq" id="WP_013481150.1">
    <property type="nucleotide sequence ID" value="NC_014819.1"/>
</dbReference>
<evidence type="ECO:0000256" key="1">
    <source>
        <dbReference type="ARBA" id="ARBA00006611"/>
    </source>
</evidence>
<dbReference type="Proteomes" id="UP000001492">
    <property type="component" value="Plasmid pASTEX02"/>
</dbReference>
<gene>
    <name evidence="5" type="ordered locus">Astex_3720</name>
</gene>
<dbReference type="InterPro" id="IPR003593">
    <property type="entry name" value="AAA+_ATPase"/>
</dbReference>
<dbReference type="HOGENOM" id="CLU_013446_2_0_5"/>